<feature type="domain" description="PsbP C-terminal" evidence="2">
    <location>
        <begin position="88"/>
        <end position="243"/>
    </location>
</feature>
<dbReference type="NCBIfam" id="NF040946">
    <property type="entry name" value="PSII_PsbP"/>
    <property type="match status" value="1"/>
</dbReference>
<dbReference type="Proteomes" id="UP001454036">
    <property type="component" value="Unassembled WGS sequence"/>
</dbReference>
<dbReference type="GO" id="GO:0009654">
    <property type="term" value="C:photosystem II oxygen evolving complex"/>
    <property type="evidence" value="ECO:0007669"/>
    <property type="project" value="InterPro"/>
</dbReference>
<evidence type="ECO:0000259" key="2">
    <source>
        <dbReference type="Pfam" id="PF01789"/>
    </source>
</evidence>
<dbReference type="GO" id="GO:0015979">
    <property type="term" value="P:photosynthesis"/>
    <property type="evidence" value="ECO:0007669"/>
    <property type="project" value="InterPro"/>
</dbReference>
<comment type="caution">
    <text evidence="3">The sequence shown here is derived from an EMBL/GenBank/DDBJ whole genome shotgun (WGS) entry which is preliminary data.</text>
</comment>
<name>A0AAV3NX88_LITER</name>
<accession>A0AAV3NX88</accession>
<dbReference type="Gene3D" id="3.40.1000.10">
    <property type="entry name" value="Mog1/PsbP, alpha/beta/alpha sandwich"/>
    <property type="match status" value="1"/>
</dbReference>
<proteinExistence type="predicted"/>
<reference evidence="3 4" key="1">
    <citation type="submission" date="2024-01" db="EMBL/GenBank/DDBJ databases">
        <title>The complete chloroplast genome sequence of Lithospermum erythrorhizon: insights into the phylogenetic relationship among Boraginaceae species and the maternal lineages of purple gromwells.</title>
        <authorList>
            <person name="Okada T."/>
            <person name="Watanabe K."/>
        </authorList>
    </citation>
    <scope>NUCLEOTIDE SEQUENCE [LARGE SCALE GENOMIC DNA]</scope>
</reference>
<dbReference type="InterPro" id="IPR016123">
    <property type="entry name" value="Mog1/PsbP_a/b/a-sand"/>
</dbReference>
<keyword evidence="4" id="KW-1185">Reference proteome</keyword>
<evidence type="ECO:0000313" key="3">
    <source>
        <dbReference type="EMBL" id="GAA0143884.1"/>
    </source>
</evidence>
<dbReference type="EMBL" id="BAABME010000573">
    <property type="protein sequence ID" value="GAA0143884.1"/>
    <property type="molecule type" value="Genomic_DNA"/>
</dbReference>
<dbReference type="PANTHER" id="PTHR31407:SF3">
    <property type="entry name" value="PSBP DOMAIN-CONTAINING PROTEIN 2, CHLOROPLASTIC"/>
    <property type="match status" value="1"/>
</dbReference>
<dbReference type="AlphaFoldDB" id="A0AAV3NX88"/>
<dbReference type="SUPFAM" id="SSF55724">
    <property type="entry name" value="Mog1p/PsbP-like"/>
    <property type="match status" value="1"/>
</dbReference>
<comment type="subcellular location">
    <subcellularLocation>
        <location evidence="1">Plastid</location>
        <location evidence="1">Chloroplast thylakoid membrane</location>
    </subcellularLocation>
</comment>
<dbReference type="InterPro" id="IPR002683">
    <property type="entry name" value="PsbP_C"/>
</dbReference>
<gene>
    <name evidence="3" type="ORF">LIER_04464</name>
</gene>
<dbReference type="GO" id="GO:0019898">
    <property type="term" value="C:extrinsic component of membrane"/>
    <property type="evidence" value="ECO:0007669"/>
    <property type="project" value="InterPro"/>
</dbReference>
<dbReference type="GO" id="GO:0005509">
    <property type="term" value="F:calcium ion binding"/>
    <property type="evidence" value="ECO:0007669"/>
    <property type="project" value="InterPro"/>
</dbReference>
<evidence type="ECO:0000313" key="4">
    <source>
        <dbReference type="Proteomes" id="UP001454036"/>
    </source>
</evidence>
<organism evidence="3 4">
    <name type="scientific">Lithospermum erythrorhizon</name>
    <name type="common">Purple gromwell</name>
    <name type="synonym">Lithospermum officinale var. erythrorhizon</name>
    <dbReference type="NCBI Taxonomy" id="34254"/>
    <lineage>
        <taxon>Eukaryota</taxon>
        <taxon>Viridiplantae</taxon>
        <taxon>Streptophyta</taxon>
        <taxon>Embryophyta</taxon>
        <taxon>Tracheophyta</taxon>
        <taxon>Spermatophyta</taxon>
        <taxon>Magnoliopsida</taxon>
        <taxon>eudicotyledons</taxon>
        <taxon>Gunneridae</taxon>
        <taxon>Pentapetalae</taxon>
        <taxon>asterids</taxon>
        <taxon>lamiids</taxon>
        <taxon>Boraginales</taxon>
        <taxon>Boraginaceae</taxon>
        <taxon>Boraginoideae</taxon>
        <taxon>Lithospermeae</taxon>
        <taxon>Lithospermum</taxon>
    </lineage>
</organism>
<dbReference type="Pfam" id="PF01789">
    <property type="entry name" value="PsbP"/>
    <property type="match status" value="1"/>
</dbReference>
<dbReference type="PANTHER" id="PTHR31407">
    <property type="match status" value="1"/>
</dbReference>
<dbReference type="GO" id="GO:0009535">
    <property type="term" value="C:chloroplast thylakoid membrane"/>
    <property type="evidence" value="ECO:0007669"/>
    <property type="project" value="UniProtKB-SubCell"/>
</dbReference>
<sequence length="262" mass="29238">MAFHNLGFATLKHQNLFLCKILNKSTHFPKPFCLLGPKLTISCSHSNHNVNVMSKRMFNIFIATTFTFSDSILSNFSISIAEPDQELQLQRYTDSTEGFTLLIPSSYIKVEKPGATVLFQELDKGSNNIGVVVNPVKISKLSEFGTPEFVADKLIKAEKKKESTKDAEVVAVSERSGQQGLQVYEFEYSLDSTRGGLKRVFTAAFVASKKLYLLNIANSDSLENPIDSQTRNLLKQVIHSFDVCCIGSLASLRQEPFRDIRA</sequence>
<evidence type="ECO:0000256" key="1">
    <source>
        <dbReference type="ARBA" id="ARBA00004334"/>
    </source>
</evidence>
<protein>
    <recommendedName>
        <fullName evidence="2">PsbP C-terminal domain-containing protein</fullName>
    </recommendedName>
</protein>